<evidence type="ECO:0000256" key="4">
    <source>
        <dbReference type="ARBA" id="ARBA00022692"/>
    </source>
</evidence>
<dbReference type="CTD" id="56172"/>
<dbReference type="RefSeq" id="XP_023594190.1">
    <property type="nucleotide sequence ID" value="XM_023738422.1"/>
</dbReference>
<name>A0A2Y9RFW9_TRIMA</name>
<dbReference type="Pfam" id="PF07260">
    <property type="entry name" value="ANKH"/>
    <property type="match status" value="1"/>
</dbReference>
<keyword evidence="4 8" id="KW-0812">Transmembrane</keyword>
<evidence type="ECO:0000313" key="9">
    <source>
        <dbReference type="Proteomes" id="UP000248480"/>
    </source>
</evidence>
<accession>A0A2Y9RFW9</accession>
<dbReference type="GeneID" id="101353000"/>
<dbReference type="Proteomes" id="UP000248480">
    <property type="component" value="Unplaced"/>
</dbReference>
<dbReference type="GO" id="GO:0005886">
    <property type="term" value="C:plasma membrane"/>
    <property type="evidence" value="ECO:0007669"/>
    <property type="project" value="TreeGrafter"/>
</dbReference>
<dbReference type="GO" id="GO:0005315">
    <property type="term" value="F:phosphate transmembrane transporter activity"/>
    <property type="evidence" value="ECO:0007669"/>
    <property type="project" value="InterPro"/>
</dbReference>
<dbReference type="GO" id="GO:0035435">
    <property type="term" value="P:phosphate ion transmembrane transport"/>
    <property type="evidence" value="ECO:0007669"/>
    <property type="project" value="InterPro"/>
</dbReference>
<evidence type="ECO:0000256" key="2">
    <source>
        <dbReference type="ARBA" id="ARBA00007509"/>
    </source>
</evidence>
<feature type="transmembrane region" description="Helical" evidence="8">
    <location>
        <begin position="528"/>
        <end position="551"/>
    </location>
</feature>
<feature type="transmembrane region" description="Helical" evidence="8">
    <location>
        <begin position="320"/>
        <end position="343"/>
    </location>
</feature>
<proteinExistence type="inferred from homology"/>
<sequence>MAAALPGACGDPSLLPSAHFPPGTGSPSPLETPGEMLPYRHLHLLGSLVCKEGPKQPPELPLAHVQPASRPGSVGWGRWASRVGPGDLGARGSRGPLPPGPARPDPSSRVGAPVQTQRGDPKPESRGAQATGSGRGTRAAPGPRGRPGPRECRVCVFFPSPQALNRGIAAVKEDAVEMLASYGLAYSLMKFFTGPMSDFKNVGLVFVNSKRDRTKAVLCMVVAGAIAAVFHTLIAYSDLGYYIINKLHHVDESVGSKTRRAFLYLAAFPFMDAMAWTHAGILLKHKYSFLVGCASISDVIAQVVFVAILLHSHLECREPLLIPILSLYMGALVRCTTLCLGYYRNIHDIIPDRSGPELGGDATIRKMLSFWWPLALILATQRISRPIVNLFVSRDLGGSSAATEAVAILTATYPVGHMPYGWLTEIRAVYPAFDKNNPSNKLVNASNTVTAAHIKKFTFVCMALSLTLCFVMFWTPNVSEKILIDIIGVDFAFAELCVVPLRIFSFFPVPVTVRAHLTGWLMTLKKTFVLAPSSVLRIIVLITSLVVLPYLGVHGATLGVGSLLAGFVGESTMVAIAACYVYRKQKKKMENESAAEGEDSAMTDMPRAEEVADLVEMREESQ</sequence>
<evidence type="ECO:0000313" key="10">
    <source>
        <dbReference type="RefSeq" id="XP_023594190.1"/>
    </source>
</evidence>
<dbReference type="KEGG" id="tmu:101353000"/>
<evidence type="ECO:0000256" key="3">
    <source>
        <dbReference type="ARBA" id="ARBA00022448"/>
    </source>
</evidence>
<feature type="transmembrane region" description="Helical" evidence="8">
    <location>
        <begin position="216"/>
        <end position="236"/>
    </location>
</feature>
<dbReference type="PANTHER" id="PTHR28384">
    <property type="entry name" value="PROGRESSIVE ANKYLOSIS PROTEIN HOMOLOG"/>
    <property type="match status" value="1"/>
</dbReference>
<comment type="similarity">
    <text evidence="2">Belongs to the ANKH family.</text>
</comment>
<feature type="transmembrane region" description="Helical" evidence="8">
    <location>
        <begin position="261"/>
        <end position="282"/>
    </location>
</feature>
<dbReference type="AlphaFoldDB" id="A0A2Y9RFW9"/>
<reference evidence="10" key="1">
    <citation type="submission" date="2025-08" db="UniProtKB">
        <authorList>
            <consortium name="RefSeq"/>
        </authorList>
    </citation>
    <scope>IDENTIFICATION</scope>
</reference>
<evidence type="ECO:0000256" key="7">
    <source>
        <dbReference type="SAM" id="MobiDB-lite"/>
    </source>
</evidence>
<keyword evidence="9" id="KW-1185">Reference proteome</keyword>
<feature type="transmembrane region" description="Helical" evidence="8">
    <location>
        <begin position="457"/>
        <end position="476"/>
    </location>
</feature>
<feature type="compositionally biased region" description="Low complexity" evidence="7">
    <location>
        <begin position="126"/>
        <end position="143"/>
    </location>
</feature>
<keyword evidence="3" id="KW-0813">Transport</keyword>
<feature type="transmembrane region" description="Helical" evidence="8">
    <location>
        <begin position="563"/>
        <end position="582"/>
    </location>
</feature>
<keyword evidence="6 8" id="KW-0472">Membrane</keyword>
<feature type="region of interest" description="Disordered" evidence="7">
    <location>
        <begin position="59"/>
        <end position="148"/>
    </location>
</feature>
<organism evidence="9 10">
    <name type="scientific">Trichechus manatus latirostris</name>
    <name type="common">Florida manatee</name>
    <dbReference type="NCBI Taxonomy" id="127582"/>
    <lineage>
        <taxon>Eukaryota</taxon>
        <taxon>Metazoa</taxon>
        <taxon>Chordata</taxon>
        <taxon>Craniata</taxon>
        <taxon>Vertebrata</taxon>
        <taxon>Euteleostomi</taxon>
        <taxon>Mammalia</taxon>
        <taxon>Eutheria</taxon>
        <taxon>Afrotheria</taxon>
        <taxon>Sirenia</taxon>
        <taxon>Trichechidae</taxon>
        <taxon>Trichechus</taxon>
    </lineage>
</organism>
<evidence type="ECO:0000256" key="8">
    <source>
        <dbReference type="SAM" id="Phobius"/>
    </source>
</evidence>
<comment type="subcellular location">
    <subcellularLocation>
        <location evidence="1">Membrane</location>
        <topology evidence="1">Multi-pass membrane protein</topology>
    </subcellularLocation>
</comment>
<feature type="transmembrane region" description="Helical" evidence="8">
    <location>
        <begin position="482"/>
        <end position="507"/>
    </location>
</feature>
<evidence type="ECO:0000256" key="5">
    <source>
        <dbReference type="ARBA" id="ARBA00022989"/>
    </source>
</evidence>
<feature type="transmembrane region" description="Helical" evidence="8">
    <location>
        <begin position="289"/>
        <end position="314"/>
    </location>
</feature>
<keyword evidence="5 8" id="KW-1133">Transmembrane helix</keyword>
<dbReference type="GO" id="GO:0030504">
    <property type="term" value="F:inorganic diphosphate transmembrane transporter activity"/>
    <property type="evidence" value="ECO:0007669"/>
    <property type="project" value="TreeGrafter"/>
</dbReference>
<protein>
    <submittedName>
        <fullName evidence="10">Mineralization regulator ANKH</fullName>
    </submittedName>
</protein>
<feature type="region of interest" description="Disordered" evidence="7">
    <location>
        <begin position="1"/>
        <end position="35"/>
    </location>
</feature>
<evidence type="ECO:0000256" key="1">
    <source>
        <dbReference type="ARBA" id="ARBA00004141"/>
    </source>
</evidence>
<dbReference type="FunCoup" id="A0A2Y9RFW9">
    <property type="interactions" value="394"/>
</dbReference>
<gene>
    <name evidence="10" type="primary">ANKH</name>
</gene>
<dbReference type="InterPro" id="IPR009887">
    <property type="entry name" value="ANKH"/>
</dbReference>
<evidence type="ECO:0000256" key="6">
    <source>
        <dbReference type="ARBA" id="ARBA00023136"/>
    </source>
</evidence>
<dbReference type="STRING" id="127582.A0A2Y9RFW9"/>
<dbReference type="PANTHER" id="PTHR28384:SF1">
    <property type="entry name" value="PROGRESSIVE ANKYLOSIS PROTEIN HOMOLOG"/>
    <property type="match status" value="1"/>
</dbReference>
<dbReference type="InParanoid" id="A0A2Y9RFW9"/>